<dbReference type="PANTHER" id="PTHR43157">
    <property type="entry name" value="PHOSPHATIDYLINOSITOL-GLYCAN BIOSYNTHESIS CLASS F PROTEIN-RELATED"/>
    <property type="match status" value="1"/>
</dbReference>
<evidence type="ECO:0000313" key="3">
    <source>
        <dbReference type="Proteomes" id="UP000597444"/>
    </source>
</evidence>
<gene>
    <name evidence="2" type="ORF">KSF_060030</name>
</gene>
<dbReference type="Pfam" id="PF00106">
    <property type="entry name" value="adh_short"/>
    <property type="match status" value="1"/>
</dbReference>
<keyword evidence="1" id="KW-0560">Oxidoreductase</keyword>
<evidence type="ECO:0000256" key="1">
    <source>
        <dbReference type="ARBA" id="ARBA00023002"/>
    </source>
</evidence>
<dbReference type="Proteomes" id="UP000597444">
    <property type="component" value="Unassembled WGS sequence"/>
</dbReference>
<organism evidence="2 3">
    <name type="scientific">Reticulibacter mediterranei</name>
    <dbReference type="NCBI Taxonomy" id="2778369"/>
    <lineage>
        <taxon>Bacteria</taxon>
        <taxon>Bacillati</taxon>
        <taxon>Chloroflexota</taxon>
        <taxon>Ktedonobacteria</taxon>
        <taxon>Ktedonobacterales</taxon>
        <taxon>Reticulibacteraceae</taxon>
        <taxon>Reticulibacter</taxon>
    </lineage>
</organism>
<protein>
    <submittedName>
        <fullName evidence="2">Retinol dehydrogenase</fullName>
    </submittedName>
</protein>
<dbReference type="SUPFAM" id="SSF51735">
    <property type="entry name" value="NAD(P)-binding Rossmann-fold domains"/>
    <property type="match status" value="1"/>
</dbReference>
<reference evidence="2" key="1">
    <citation type="submission" date="2020-10" db="EMBL/GenBank/DDBJ databases">
        <title>Taxonomic study of unclassified bacteria belonging to the class Ktedonobacteria.</title>
        <authorList>
            <person name="Yabe S."/>
            <person name="Wang C.M."/>
            <person name="Zheng Y."/>
            <person name="Sakai Y."/>
            <person name="Cavaletti L."/>
            <person name="Monciardini P."/>
            <person name="Donadio S."/>
        </authorList>
    </citation>
    <scope>NUCLEOTIDE SEQUENCE</scope>
    <source>
        <strain evidence="2">ID150040</strain>
    </source>
</reference>
<accession>A0A8J3ISA3</accession>
<dbReference type="RefSeq" id="WP_220206609.1">
    <property type="nucleotide sequence ID" value="NZ_BNJK01000001.1"/>
</dbReference>
<dbReference type="EMBL" id="BNJK01000001">
    <property type="protein sequence ID" value="GHO95955.1"/>
    <property type="molecule type" value="Genomic_DNA"/>
</dbReference>
<dbReference type="PRINTS" id="PR00081">
    <property type="entry name" value="GDHRDH"/>
</dbReference>
<name>A0A8J3ISA3_9CHLR</name>
<proteinExistence type="predicted"/>
<dbReference type="AlphaFoldDB" id="A0A8J3ISA3"/>
<keyword evidence="3" id="KW-1185">Reference proteome</keyword>
<dbReference type="InterPro" id="IPR036291">
    <property type="entry name" value="NAD(P)-bd_dom_sf"/>
</dbReference>
<sequence length="295" mass="31492">MDASWDIREKTVVVTGGTGGIGYETARGLAALGATVVVVGRSAPRGAGAVSRIQQQTGNVACSFVQANLSDLAEVRRLAAHIATHYPRLQVLVNNVGARYAQREETIDGLEATLATTHLSPFLLTNLLLPLLEASAPARIVNVGSYTHRSAHIGDLQSKNDYDELQAYAQAKLANLLTSYELARCLHGTGIRVNVADPGIASDTELAKKSIGTRRLIDRLTIAIGSRVFTSKRAAKSSIYLASSPDVEHFTGKYVDSRCRIVPSSPASYDQAMAEKVWAMSAELTGLENRSLAGS</sequence>
<dbReference type="InterPro" id="IPR002347">
    <property type="entry name" value="SDR_fam"/>
</dbReference>
<evidence type="ECO:0000313" key="2">
    <source>
        <dbReference type="EMBL" id="GHO95955.1"/>
    </source>
</evidence>
<dbReference type="GO" id="GO:0016491">
    <property type="term" value="F:oxidoreductase activity"/>
    <property type="evidence" value="ECO:0007669"/>
    <property type="project" value="UniProtKB-KW"/>
</dbReference>
<comment type="caution">
    <text evidence="2">The sequence shown here is derived from an EMBL/GenBank/DDBJ whole genome shotgun (WGS) entry which is preliminary data.</text>
</comment>
<dbReference type="Gene3D" id="3.40.50.720">
    <property type="entry name" value="NAD(P)-binding Rossmann-like Domain"/>
    <property type="match status" value="1"/>
</dbReference>
<dbReference type="PANTHER" id="PTHR43157:SF31">
    <property type="entry name" value="PHOSPHATIDYLINOSITOL-GLYCAN BIOSYNTHESIS CLASS F PROTEIN"/>
    <property type="match status" value="1"/>
</dbReference>